<reference evidence="17" key="1">
    <citation type="journal article" date="2014" name="Appl. Environ. Microbiol.">
        <title>Detection and genomic characterization of motility in Lactobacillus curvatus: confirmation of motility in a species outside the Lactobacillus salivarius clade.</title>
        <authorList>
            <person name="Cousin F.J."/>
            <person name="Lynch S.M."/>
            <person name="Harris H.M."/>
            <person name="McCann A."/>
            <person name="Lynch D.B."/>
            <person name="Neville B.A."/>
            <person name="Irisawa T."/>
            <person name="Okada S."/>
            <person name="Endo A."/>
            <person name="O'Toole P.W."/>
        </authorList>
    </citation>
    <scope>NUCLEOTIDE SEQUENCE</scope>
    <source>
        <strain evidence="17">DSM 19910</strain>
    </source>
</reference>
<feature type="compositionally biased region" description="Basic residues" evidence="13">
    <location>
        <begin position="297"/>
        <end position="312"/>
    </location>
</feature>
<dbReference type="PANTHER" id="PTHR43395:SF1">
    <property type="entry name" value="CHEMOTAXIS PROTEIN CHEA"/>
    <property type="match status" value="1"/>
</dbReference>
<feature type="compositionally biased region" description="Basic and acidic residues" evidence="13">
    <location>
        <begin position="258"/>
        <end position="267"/>
    </location>
</feature>
<dbReference type="InterPro" id="IPR008207">
    <property type="entry name" value="Sig_transdc_His_kin_Hpt_dom"/>
</dbReference>
<keyword evidence="6" id="KW-0808">Transferase</keyword>
<feature type="domain" description="HPt" evidence="16">
    <location>
        <begin position="1"/>
        <end position="104"/>
    </location>
</feature>
<dbReference type="GO" id="GO:0006935">
    <property type="term" value="P:chemotaxis"/>
    <property type="evidence" value="ECO:0007669"/>
    <property type="project" value="UniProtKB-KW"/>
</dbReference>
<evidence type="ECO:0000256" key="3">
    <source>
        <dbReference type="ARBA" id="ARBA00021495"/>
    </source>
</evidence>
<feature type="coiled-coil region" evidence="12">
    <location>
        <begin position="94"/>
        <end position="128"/>
    </location>
</feature>
<accession>A0A0A7RF72</accession>
<dbReference type="InterPro" id="IPR036097">
    <property type="entry name" value="HisK_dim/P_sf"/>
</dbReference>
<feature type="modified residue" description="Phosphohistidine" evidence="11">
    <location>
        <position position="47"/>
    </location>
</feature>
<dbReference type="SUPFAM" id="SSF55874">
    <property type="entry name" value="ATPase domain of HSP90 chaperone/DNA topoisomerase II/histidine kinase"/>
    <property type="match status" value="1"/>
</dbReference>
<dbReference type="GO" id="GO:0005524">
    <property type="term" value="F:ATP binding"/>
    <property type="evidence" value="ECO:0007669"/>
    <property type="project" value="UniProtKB-KW"/>
</dbReference>
<dbReference type="SMART" id="SM00387">
    <property type="entry name" value="HATPase_c"/>
    <property type="match status" value="1"/>
</dbReference>
<keyword evidence="8 17" id="KW-0418">Kinase</keyword>
<dbReference type="SUPFAM" id="SSF50341">
    <property type="entry name" value="CheW-like"/>
    <property type="match status" value="1"/>
</dbReference>
<dbReference type="FunFam" id="3.30.565.10:FF:000016">
    <property type="entry name" value="Chemotaxis protein CheA, putative"/>
    <property type="match status" value="1"/>
</dbReference>
<dbReference type="SMART" id="SM01231">
    <property type="entry name" value="H-kinase_dim"/>
    <property type="match status" value="1"/>
</dbReference>
<keyword evidence="9" id="KW-0067">ATP-binding</keyword>
<dbReference type="SUPFAM" id="SSF47226">
    <property type="entry name" value="Histidine-containing phosphotransfer domain, HPT domain"/>
    <property type="match status" value="1"/>
</dbReference>
<proteinExistence type="predicted"/>
<dbReference type="InterPro" id="IPR037006">
    <property type="entry name" value="CheA-like_homodim_sf"/>
</dbReference>
<dbReference type="InterPro" id="IPR004358">
    <property type="entry name" value="Sig_transdc_His_kin-like_C"/>
</dbReference>
<dbReference type="EC" id="2.7.13.3" evidence="2"/>
<evidence type="ECO:0000256" key="6">
    <source>
        <dbReference type="ARBA" id="ARBA00022679"/>
    </source>
</evidence>
<dbReference type="PANTHER" id="PTHR43395">
    <property type="entry name" value="SENSOR HISTIDINE KINASE CHEA"/>
    <property type="match status" value="1"/>
</dbReference>
<dbReference type="Gene3D" id="3.30.565.10">
    <property type="entry name" value="Histidine kinase-like ATPase, C-terminal domain"/>
    <property type="match status" value="1"/>
</dbReference>
<evidence type="ECO:0000256" key="1">
    <source>
        <dbReference type="ARBA" id="ARBA00000085"/>
    </source>
</evidence>
<dbReference type="InterPro" id="IPR005467">
    <property type="entry name" value="His_kinase_dom"/>
</dbReference>
<dbReference type="InterPro" id="IPR051315">
    <property type="entry name" value="Bact_Chemotaxis_CheA"/>
</dbReference>
<name>A0A0A7RF72_9LACO</name>
<sequence>MDDNSVYRSLFFEESDDNLQQLNDNVLELESEPDNMDLVNEIFRAAHTLKGMAATMGYDVMTKLTHKMENLFDFFKSGKLKVNSDYISLIFRCLDRLSQLVEDLRDEKELSEDQISDLLAELAKVEESVNGGGQAASQPEKEEHDTGALTAAFEHLEEADLDVIHQAITGDYKVYSVAIRIDKESLLKGPRVFLIMEKLEQEGDVLHTEPSVDVLEDGDFDTDFRLVYLTKDDLEMVKHNVDSNSEIDEAIIEPFDEKKQKTAEKQQAEAAQAPKEAAAPQAQKNVPAAKPKATAAKPKKSGKTSAAHHHANARNQSIRVDLTRLDRFLNLVSELVVYRNQLDDASMRNNADAMRDALEQVSRLTSELQDLVLKIRMQQVSVVFSRFPRMVRDLANELHKEMELVVEGEETELDKTVVSELSEPLIHLLRNSSDHGIESPEIREQEGKDRKGTIKLSAYQEGNRVIITLEDDGKGLDPAVIKASAESKGINTEGMSDDDIKKLIFHPGFSTAKKITNISGRGVGLDAVQAKISELGGSIEMKSELHVGTKFIIKLPLTLSIIQALMVRIGNESFAVPLDVVERVVMLKEDEIVETTNQEVYHFQDSLIPIIRTDHLLQIKPDPNKKKFAIIVKIDQKYYGVLADELIGQQEIVIKKIDPMLQKINKYQGATIFGNGEIALILDVNAICNEKKGNK</sequence>
<protein>
    <recommendedName>
        <fullName evidence="3">Chemotaxis protein CheA</fullName>
        <ecNumber evidence="2">2.7.13.3</ecNumber>
    </recommendedName>
</protein>
<evidence type="ECO:0000259" key="15">
    <source>
        <dbReference type="PROSITE" id="PS50851"/>
    </source>
</evidence>
<dbReference type="SMART" id="SM00073">
    <property type="entry name" value="HPT"/>
    <property type="match status" value="1"/>
</dbReference>
<evidence type="ECO:0000256" key="7">
    <source>
        <dbReference type="ARBA" id="ARBA00022741"/>
    </source>
</evidence>
<dbReference type="Pfam" id="PF02895">
    <property type="entry name" value="H-kinase_dim"/>
    <property type="match status" value="1"/>
</dbReference>
<dbReference type="InterPro" id="IPR003594">
    <property type="entry name" value="HATPase_dom"/>
</dbReference>
<feature type="domain" description="CheW-like" evidence="15">
    <location>
        <begin position="561"/>
        <end position="693"/>
    </location>
</feature>
<keyword evidence="4" id="KW-0145">Chemotaxis</keyword>
<dbReference type="Pfam" id="PF01627">
    <property type="entry name" value="Hpt"/>
    <property type="match status" value="1"/>
</dbReference>
<dbReference type="InterPro" id="IPR036061">
    <property type="entry name" value="CheW-like_dom_sf"/>
</dbReference>
<dbReference type="PROSITE" id="PS50109">
    <property type="entry name" value="HIS_KIN"/>
    <property type="match status" value="1"/>
</dbReference>
<evidence type="ECO:0000259" key="16">
    <source>
        <dbReference type="PROSITE" id="PS50894"/>
    </source>
</evidence>
<dbReference type="Gene3D" id="3.30.70.1110">
    <property type="entry name" value="Histidine kinase CheA-like, P2 response regulator-binding domain"/>
    <property type="match status" value="1"/>
</dbReference>
<dbReference type="GO" id="GO:0000155">
    <property type="term" value="F:phosphorelay sensor kinase activity"/>
    <property type="evidence" value="ECO:0007669"/>
    <property type="project" value="InterPro"/>
</dbReference>
<dbReference type="PROSITE" id="PS50894">
    <property type="entry name" value="HPT"/>
    <property type="match status" value="1"/>
</dbReference>
<comment type="catalytic activity">
    <reaction evidence="1">
        <text>ATP + protein L-histidine = ADP + protein N-phospho-L-histidine.</text>
        <dbReference type="EC" id="2.7.13.3"/>
    </reaction>
</comment>
<evidence type="ECO:0000256" key="9">
    <source>
        <dbReference type="ARBA" id="ARBA00022840"/>
    </source>
</evidence>
<evidence type="ECO:0000256" key="13">
    <source>
        <dbReference type="SAM" id="MobiDB-lite"/>
    </source>
</evidence>
<dbReference type="InterPro" id="IPR035891">
    <property type="entry name" value="CheY-binding_CheA"/>
</dbReference>
<feature type="region of interest" description="Disordered" evidence="13">
    <location>
        <begin position="258"/>
        <end position="315"/>
    </location>
</feature>
<dbReference type="Gene3D" id="2.30.30.40">
    <property type="entry name" value="SH3 Domains"/>
    <property type="match status" value="1"/>
</dbReference>
<dbReference type="GO" id="GO:0005737">
    <property type="term" value="C:cytoplasm"/>
    <property type="evidence" value="ECO:0007669"/>
    <property type="project" value="InterPro"/>
</dbReference>
<evidence type="ECO:0000256" key="11">
    <source>
        <dbReference type="PROSITE-ProRule" id="PRU00110"/>
    </source>
</evidence>
<gene>
    <name evidence="17" type="primary">cheA</name>
</gene>
<dbReference type="InterPro" id="IPR036890">
    <property type="entry name" value="HATPase_C_sf"/>
</dbReference>
<evidence type="ECO:0000256" key="2">
    <source>
        <dbReference type="ARBA" id="ARBA00012438"/>
    </source>
</evidence>
<organism evidence="17">
    <name type="scientific">Liquorilactobacillus capillatus</name>
    <dbReference type="NCBI Taxonomy" id="480931"/>
    <lineage>
        <taxon>Bacteria</taxon>
        <taxon>Bacillati</taxon>
        <taxon>Bacillota</taxon>
        <taxon>Bacilli</taxon>
        <taxon>Lactobacillales</taxon>
        <taxon>Lactobacillaceae</taxon>
        <taxon>Liquorilactobacillus</taxon>
    </lineage>
</organism>
<dbReference type="SMART" id="SM00260">
    <property type="entry name" value="CheW"/>
    <property type="match status" value="1"/>
</dbReference>
<dbReference type="CDD" id="cd16916">
    <property type="entry name" value="HATPase_CheA-like"/>
    <property type="match status" value="1"/>
</dbReference>
<evidence type="ECO:0000256" key="8">
    <source>
        <dbReference type="ARBA" id="ARBA00022777"/>
    </source>
</evidence>
<keyword evidence="7" id="KW-0547">Nucleotide-binding</keyword>
<evidence type="ECO:0000256" key="12">
    <source>
        <dbReference type="SAM" id="Coils"/>
    </source>
</evidence>
<keyword evidence="12" id="KW-0175">Coiled coil</keyword>
<dbReference type="Pfam" id="PF02518">
    <property type="entry name" value="HATPase_c"/>
    <property type="match status" value="1"/>
</dbReference>
<keyword evidence="10" id="KW-0902">Two-component regulatory system</keyword>
<dbReference type="SUPFAM" id="SSF47384">
    <property type="entry name" value="Homodimeric domain of signal transducing histidine kinase"/>
    <property type="match status" value="1"/>
</dbReference>
<evidence type="ECO:0000256" key="10">
    <source>
        <dbReference type="ARBA" id="ARBA00023012"/>
    </source>
</evidence>
<dbReference type="AlphaFoldDB" id="A0A0A7RF72"/>
<dbReference type="Pfam" id="PF01584">
    <property type="entry name" value="CheW"/>
    <property type="match status" value="1"/>
</dbReference>
<keyword evidence="5 11" id="KW-0597">Phosphoprotein</keyword>
<evidence type="ECO:0000256" key="4">
    <source>
        <dbReference type="ARBA" id="ARBA00022500"/>
    </source>
</evidence>
<feature type="compositionally biased region" description="Low complexity" evidence="13">
    <location>
        <begin position="268"/>
        <end position="296"/>
    </location>
</feature>
<dbReference type="InterPro" id="IPR037052">
    <property type="entry name" value="CheA-like_P2_sf"/>
</dbReference>
<dbReference type="Gene3D" id="1.10.287.560">
    <property type="entry name" value="Histidine kinase CheA-like, homodimeric domain"/>
    <property type="match status" value="1"/>
</dbReference>
<evidence type="ECO:0000313" key="17">
    <source>
        <dbReference type="EMBL" id="AJA33877.1"/>
    </source>
</evidence>
<dbReference type="Pfam" id="PF07194">
    <property type="entry name" value="P2"/>
    <property type="match status" value="1"/>
</dbReference>
<evidence type="ECO:0000259" key="14">
    <source>
        <dbReference type="PROSITE" id="PS50109"/>
    </source>
</evidence>
<dbReference type="Gene3D" id="1.20.120.160">
    <property type="entry name" value="HPT domain"/>
    <property type="match status" value="1"/>
</dbReference>
<dbReference type="CDD" id="cd00088">
    <property type="entry name" value="HPT"/>
    <property type="match status" value="1"/>
</dbReference>
<dbReference type="EMBL" id="KM886862">
    <property type="protein sequence ID" value="AJA33877.1"/>
    <property type="molecule type" value="Genomic_DNA"/>
</dbReference>
<feature type="domain" description="Histidine kinase" evidence="14">
    <location>
        <begin position="313"/>
        <end position="559"/>
    </location>
</feature>
<dbReference type="PROSITE" id="PS50851">
    <property type="entry name" value="CHEW"/>
    <property type="match status" value="1"/>
</dbReference>
<evidence type="ECO:0000256" key="5">
    <source>
        <dbReference type="ARBA" id="ARBA00022553"/>
    </source>
</evidence>
<dbReference type="InterPro" id="IPR004105">
    <property type="entry name" value="CheA-like_dim"/>
</dbReference>
<dbReference type="InterPro" id="IPR010808">
    <property type="entry name" value="CheA_P2-bd"/>
</dbReference>
<dbReference type="InterPro" id="IPR002545">
    <property type="entry name" value="CheW-lke_dom"/>
</dbReference>
<dbReference type="PRINTS" id="PR00344">
    <property type="entry name" value="BCTRLSENSOR"/>
</dbReference>
<dbReference type="InterPro" id="IPR036641">
    <property type="entry name" value="HPT_dom_sf"/>
</dbReference>
<dbReference type="SUPFAM" id="SSF55052">
    <property type="entry name" value="CheY-binding domain of CheA"/>
    <property type="match status" value="1"/>
</dbReference>